<evidence type="ECO:0000313" key="1">
    <source>
        <dbReference type="EMBL" id="MCH6171550.1"/>
    </source>
</evidence>
<organism evidence="1 2">
    <name type="scientific">Pseudonocardia alaniniphila</name>
    <dbReference type="NCBI Taxonomy" id="75291"/>
    <lineage>
        <taxon>Bacteria</taxon>
        <taxon>Bacillati</taxon>
        <taxon>Actinomycetota</taxon>
        <taxon>Actinomycetes</taxon>
        <taxon>Pseudonocardiales</taxon>
        <taxon>Pseudonocardiaceae</taxon>
        <taxon>Pseudonocardia</taxon>
    </lineage>
</organism>
<dbReference type="Proteomes" id="UP001299970">
    <property type="component" value="Unassembled WGS sequence"/>
</dbReference>
<name>A0ABS9TSP7_9PSEU</name>
<dbReference type="Pfam" id="PF05973">
    <property type="entry name" value="Gp49"/>
    <property type="match status" value="1"/>
</dbReference>
<sequence length="118" mass="13233">MGWDVRVLEEVESWLLALDDDSYDQVAAAIDKLAQDGPTLGRPLVDRITGSTTHNLKELRPGSAGCSEVRILFVFDPRRRAALLVAGDKARAWGSWYASAIPLAERRYDEWRRSEGCE</sequence>
<proteinExistence type="predicted"/>
<gene>
    <name evidence="1" type="ORF">MMF94_38160</name>
</gene>
<protein>
    <submittedName>
        <fullName evidence="1">Type II toxin-antitoxin system RelE/ParE family toxin</fullName>
    </submittedName>
</protein>
<evidence type="ECO:0000313" key="2">
    <source>
        <dbReference type="Proteomes" id="UP001299970"/>
    </source>
</evidence>
<dbReference type="InterPro" id="IPR009241">
    <property type="entry name" value="HigB-like"/>
</dbReference>
<accession>A0ABS9TSP7</accession>
<comment type="caution">
    <text evidence="1">The sequence shown here is derived from an EMBL/GenBank/DDBJ whole genome shotgun (WGS) entry which is preliminary data.</text>
</comment>
<dbReference type="EMBL" id="JAKXMK010000045">
    <property type="protein sequence ID" value="MCH6171550.1"/>
    <property type="molecule type" value="Genomic_DNA"/>
</dbReference>
<reference evidence="1 2" key="1">
    <citation type="submission" date="2022-03" db="EMBL/GenBank/DDBJ databases">
        <title>Pseudonocardia alaer sp. nov., a novel actinomycete isolated from reed forest soil.</title>
        <authorList>
            <person name="Wang L."/>
        </authorList>
    </citation>
    <scope>NUCLEOTIDE SEQUENCE [LARGE SCALE GENOMIC DNA]</scope>
    <source>
        <strain evidence="1 2">Y-16303</strain>
    </source>
</reference>
<keyword evidence="2" id="KW-1185">Reference proteome</keyword>
<dbReference type="RefSeq" id="WP_241042356.1">
    <property type="nucleotide sequence ID" value="NZ_BAAAJF010000006.1"/>
</dbReference>